<feature type="compositionally biased region" description="Low complexity" evidence="2">
    <location>
        <begin position="23"/>
        <end position="41"/>
    </location>
</feature>
<gene>
    <name evidence="3" type="ORF">I206_07571</name>
    <name evidence="4" type="ORF">I206_102203</name>
</gene>
<feature type="coiled-coil region" evidence="1">
    <location>
        <begin position="157"/>
        <end position="201"/>
    </location>
</feature>
<reference evidence="4" key="4">
    <citation type="submission" date="2024-02" db="EMBL/GenBank/DDBJ databases">
        <title>Comparative genomics of Cryptococcus and Kwoniella reveals pathogenesis evolution and contrasting modes of karyotype evolution via chromosome fusion or intercentromeric recombination.</title>
        <authorList>
            <person name="Coelho M.A."/>
            <person name="David-Palma M."/>
            <person name="Shea T."/>
            <person name="Bowers K."/>
            <person name="McGinley-Smith S."/>
            <person name="Mohammad A.W."/>
            <person name="Gnirke A."/>
            <person name="Yurkov A.M."/>
            <person name="Nowrousian M."/>
            <person name="Sun S."/>
            <person name="Cuomo C.A."/>
            <person name="Heitman J."/>
        </authorList>
    </citation>
    <scope>NUCLEOTIDE SEQUENCE</scope>
    <source>
        <strain evidence="4">CBS 10737</strain>
    </source>
</reference>
<evidence type="ECO:0000313" key="3">
    <source>
        <dbReference type="EMBL" id="OCF46338.1"/>
    </source>
</evidence>
<name>A0A1B9HST9_9TREE</name>
<reference evidence="4" key="2">
    <citation type="submission" date="2013-07" db="EMBL/GenBank/DDBJ databases">
        <authorList>
            <consortium name="The Broad Institute Genome Sequencing Platform"/>
            <person name="Cuomo C."/>
            <person name="Litvintseva A."/>
            <person name="Chen Y."/>
            <person name="Heitman J."/>
            <person name="Sun S."/>
            <person name="Springer D."/>
            <person name="Dromer F."/>
            <person name="Young S.K."/>
            <person name="Zeng Q."/>
            <person name="Gargeya S."/>
            <person name="Fitzgerald M."/>
            <person name="Abouelleil A."/>
            <person name="Alvarado L."/>
            <person name="Berlin A.M."/>
            <person name="Chapman S.B."/>
            <person name="Dewar J."/>
            <person name="Goldberg J."/>
            <person name="Griggs A."/>
            <person name="Gujja S."/>
            <person name="Hansen M."/>
            <person name="Howarth C."/>
            <person name="Imamovic A."/>
            <person name="Larimer J."/>
            <person name="McCowan C."/>
            <person name="Murphy C."/>
            <person name="Pearson M."/>
            <person name="Priest M."/>
            <person name="Roberts A."/>
            <person name="Saif S."/>
            <person name="Shea T."/>
            <person name="Sykes S."/>
            <person name="Wortman J."/>
            <person name="Nusbaum C."/>
            <person name="Birren B."/>
        </authorList>
    </citation>
    <scope>NUCLEOTIDE SEQUENCE</scope>
    <source>
        <strain evidence="4">CBS 10737</strain>
    </source>
</reference>
<dbReference type="RefSeq" id="XP_019007557.1">
    <property type="nucleotide sequence ID" value="XM_019159263.1"/>
</dbReference>
<evidence type="ECO:0000256" key="1">
    <source>
        <dbReference type="SAM" id="Coils"/>
    </source>
</evidence>
<organism evidence="3">
    <name type="scientific">Kwoniella pini CBS 10737</name>
    <dbReference type="NCBI Taxonomy" id="1296096"/>
    <lineage>
        <taxon>Eukaryota</taxon>
        <taxon>Fungi</taxon>
        <taxon>Dikarya</taxon>
        <taxon>Basidiomycota</taxon>
        <taxon>Agaricomycotina</taxon>
        <taxon>Tremellomycetes</taxon>
        <taxon>Tremellales</taxon>
        <taxon>Cryptococcaceae</taxon>
        <taxon>Kwoniella</taxon>
    </lineage>
</organism>
<feature type="region of interest" description="Disordered" evidence="2">
    <location>
        <begin position="1"/>
        <end position="124"/>
    </location>
</feature>
<keyword evidence="5" id="KW-1185">Reference proteome</keyword>
<proteinExistence type="predicted"/>
<dbReference type="OrthoDB" id="2563848at2759"/>
<accession>A0A1B9HST9</accession>
<evidence type="ECO:0000313" key="5">
    <source>
        <dbReference type="Proteomes" id="UP000094020"/>
    </source>
</evidence>
<dbReference type="AlphaFoldDB" id="A0A1B9HST9"/>
<feature type="compositionally biased region" description="Gly residues" evidence="2">
    <location>
        <begin position="112"/>
        <end position="124"/>
    </location>
</feature>
<dbReference type="Proteomes" id="UP000094020">
    <property type="component" value="Chromosome 3"/>
</dbReference>
<evidence type="ECO:0000313" key="4">
    <source>
        <dbReference type="EMBL" id="WWC68280.1"/>
    </source>
</evidence>
<reference evidence="3" key="3">
    <citation type="submission" date="2016-07" db="EMBL/GenBank/DDBJ databases">
        <title>Evolution of pathogenesis and genome organization in the Tremellales.</title>
        <authorList>
            <person name="Cuomo C."/>
            <person name="Litvintseva A."/>
            <person name="Heitman J."/>
            <person name="Chen Y."/>
            <person name="Sun S."/>
            <person name="Springer D."/>
            <person name="Dromer F."/>
            <person name="Young S."/>
            <person name="Zeng Q."/>
            <person name="Chapman S."/>
            <person name="Gujja S."/>
            <person name="Saif S."/>
            <person name="Birren B."/>
        </authorList>
    </citation>
    <scope>NUCLEOTIDE SEQUENCE</scope>
    <source>
        <strain evidence="3">CBS 10737</strain>
    </source>
</reference>
<keyword evidence="1" id="KW-0175">Coiled coil</keyword>
<sequence length="208" mass="21909">MNTSNFASGSTPTSNTVSLPSDSTTYNTASLTTSTHATSRSYPNTHPNFPSHLGLPHFSQRNSSVSSLMDAVMGPNNTQSPQQPSPSHYIPTPTALKPSNNPLTGRNPISGLGHGSMSGPGSNRVGGEGLGDWDILGDVTGRINEGLSGKPQDEEAVKALQEKVDKRKSQLPHLENELAALEAQLAQIQATEERLKRAAGSVLTTGQK</sequence>
<evidence type="ECO:0000256" key="2">
    <source>
        <dbReference type="SAM" id="MobiDB-lite"/>
    </source>
</evidence>
<reference evidence="3" key="1">
    <citation type="submission" date="2013-07" db="EMBL/GenBank/DDBJ databases">
        <title>The Genome Sequence of Cryptococcus pinus CBS10737.</title>
        <authorList>
            <consortium name="The Broad Institute Genome Sequencing Platform"/>
            <person name="Cuomo C."/>
            <person name="Litvintseva A."/>
            <person name="Chen Y."/>
            <person name="Heitman J."/>
            <person name="Sun S."/>
            <person name="Springer D."/>
            <person name="Dromer F."/>
            <person name="Young S.K."/>
            <person name="Zeng Q."/>
            <person name="Gargeya S."/>
            <person name="Fitzgerald M."/>
            <person name="Abouelleil A."/>
            <person name="Alvarado L."/>
            <person name="Berlin A.M."/>
            <person name="Chapman S.B."/>
            <person name="Dewar J."/>
            <person name="Goldberg J."/>
            <person name="Griggs A."/>
            <person name="Gujja S."/>
            <person name="Hansen M."/>
            <person name="Howarth C."/>
            <person name="Imamovic A."/>
            <person name="Larimer J."/>
            <person name="McCowan C."/>
            <person name="Murphy C."/>
            <person name="Pearson M."/>
            <person name="Priest M."/>
            <person name="Roberts A."/>
            <person name="Saif S."/>
            <person name="Shea T."/>
            <person name="Sykes S."/>
            <person name="Wortman J."/>
            <person name="Nusbaum C."/>
            <person name="Birren B."/>
        </authorList>
    </citation>
    <scope>NUCLEOTIDE SEQUENCE [LARGE SCALE GENOMIC DNA]</scope>
    <source>
        <strain evidence="3">CBS 10737</strain>
    </source>
</reference>
<dbReference type="KEGG" id="kpin:30175940"/>
<feature type="compositionally biased region" description="Polar residues" evidence="2">
    <location>
        <begin position="1"/>
        <end position="22"/>
    </location>
</feature>
<dbReference type="EMBL" id="CP144521">
    <property type="protein sequence ID" value="WWC68280.1"/>
    <property type="molecule type" value="Genomic_DNA"/>
</dbReference>
<protein>
    <submittedName>
        <fullName evidence="3">Uncharacterized protein</fullName>
    </submittedName>
</protein>
<dbReference type="GeneID" id="30175940"/>
<dbReference type="EMBL" id="KI894017">
    <property type="protein sequence ID" value="OCF46338.1"/>
    <property type="molecule type" value="Genomic_DNA"/>
</dbReference>